<evidence type="ECO:0000313" key="3">
    <source>
        <dbReference type="Proteomes" id="UP001162131"/>
    </source>
</evidence>
<dbReference type="Proteomes" id="UP001162131">
    <property type="component" value="Unassembled WGS sequence"/>
</dbReference>
<comment type="caution">
    <text evidence="2">The sequence shown here is derived from an EMBL/GenBank/DDBJ whole genome shotgun (WGS) entry which is preliminary data.</text>
</comment>
<dbReference type="EMBL" id="CAJZBQ010000040">
    <property type="protein sequence ID" value="CAG9326061.1"/>
    <property type="molecule type" value="Genomic_DNA"/>
</dbReference>
<protein>
    <submittedName>
        <fullName evidence="2">Uncharacterized protein</fullName>
    </submittedName>
</protein>
<dbReference type="AlphaFoldDB" id="A0AAU9JNH3"/>
<feature type="region of interest" description="Disordered" evidence="1">
    <location>
        <begin position="97"/>
        <end position="125"/>
    </location>
</feature>
<feature type="region of interest" description="Disordered" evidence="1">
    <location>
        <begin position="1"/>
        <end position="39"/>
    </location>
</feature>
<feature type="compositionally biased region" description="Basic and acidic residues" evidence="1">
    <location>
        <begin position="97"/>
        <end position="123"/>
    </location>
</feature>
<evidence type="ECO:0000313" key="2">
    <source>
        <dbReference type="EMBL" id="CAG9326061.1"/>
    </source>
</evidence>
<feature type="compositionally biased region" description="Low complexity" evidence="1">
    <location>
        <begin position="1"/>
        <end position="13"/>
    </location>
</feature>
<reference evidence="2" key="1">
    <citation type="submission" date="2021-09" db="EMBL/GenBank/DDBJ databases">
        <authorList>
            <consortium name="AG Swart"/>
            <person name="Singh M."/>
            <person name="Singh A."/>
            <person name="Seah K."/>
            <person name="Emmerich C."/>
        </authorList>
    </citation>
    <scope>NUCLEOTIDE SEQUENCE</scope>
    <source>
        <strain evidence="2">ATCC30299</strain>
    </source>
</reference>
<feature type="region of interest" description="Disordered" evidence="1">
    <location>
        <begin position="55"/>
        <end position="80"/>
    </location>
</feature>
<proteinExistence type="predicted"/>
<sequence length="243" mass="27884">MEEQNDQQNQVDNKISPDQSQNEILENPSNDKNETFSNDSIVNRQIIEISKSSFQLSNEVAKPESPATTCAFDGKKENNTEHTNQHNVEIHEFECNSENDKGAKKKATEGKKAKDDMEIKQPNETEQEISTKLASSHGFIYSKSVEFRKLTPRSQPNQIHYARPDPFQQLVNLRTPSGTLTSNEGEKIQDVIDQVNENHREGIYTEKYSHISSLKSFIDDDIKTNEYHDERHVRTPCFKCIVQ</sequence>
<keyword evidence="3" id="KW-1185">Reference proteome</keyword>
<organism evidence="2 3">
    <name type="scientific">Blepharisma stoltei</name>
    <dbReference type="NCBI Taxonomy" id="1481888"/>
    <lineage>
        <taxon>Eukaryota</taxon>
        <taxon>Sar</taxon>
        <taxon>Alveolata</taxon>
        <taxon>Ciliophora</taxon>
        <taxon>Postciliodesmatophora</taxon>
        <taxon>Heterotrichea</taxon>
        <taxon>Heterotrichida</taxon>
        <taxon>Blepharismidae</taxon>
        <taxon>Blepharisma</taxon>
    </lineage>
</organism>
<gene>
    <name evidence="2" type="ORF">BSTOLATCC_MIC40502</name>
</gene>
<evidence type="ECO:0000256" key="1">
    <source>
        <dbReference type="SAM" id="MobiDB-lite"/>
    </source>
</evidence>
<accession>A0AAU9JNH3</accession>
<name>A0AAU9JNH3_9CILI</name>
<feature type="compositionally biased region" description="Polar residues" evidence="1">
    <location>
        <begin position="16"/>
        <end position="28"/>
    </location>
</feature>